<evidence type="ECO:0000313" key="2">
    <source>
        <dbReference type="EMBL" id="MBB3808403.1"/>
    </source>
</evidence>
<keyword evidence="1" id="KW-0812">Transmembrane</keyword>
<protein>
    <submittedName>
        <fullName evidence="2">Uncharacterized protein</fullName>
    </submittedName>
</protein>
<name>A0A7W5Z1M3_9HYPH</name>
<dbReference type="EMBL" id="JACICC010000001">
    <property type="protein sequence ID" value="MBB3808403.1"/>
    <property type="molecule type" value="Genomic_DNA"/>
</dbReference>
<dbReference type="AlphaFoldDB" id="A0A7W5Z1M3"/>
<evidence type="ECO:0000256" key="1">
    <source>
        <dbReference type="SAM" id="Phobius"/>
    </source>
</evidence>
<feature type="transmembrane region" description="Helical" evidence="1">
    <location>
        <begin position="22"/>
        <end position="40"/>
    </location>
</feature>
<keyword evidence="1" id="KW-1133">Transmembrane helix</keyword>
<gene>
    <name evidence="2" type="ORF">FHS81_000457</name>
</gene>
<reference evidence="2 3" key="1">
    <citation type="submission" date="2020-08" db="EMBL/GenBank/DDBJ databases">
        <title>Genomic Encyclopedia of Type Strains, Phase IV (KMG-IV): sequencing the most valuable type-strain genomes for metagenomic binning, comparative biology and taxonomic classification.</title>
        <authorList>
            <person name="Goeker M."/>
        </authorList>
    </citation>
    <scope>NUCLEOTIDE SEQUENCE [LARGE SCALE GENOMIC DNA]</scope>
    <source>
        <strain evidence="2 3">DSM 28760</strain>
    </source>
</reference>
<keyword evidence="3" id="KW-1185">Reference proteome</keyword>
<proteinExistence type="predicted"/>
<accession>A0A7W5Z1M3</accession>
<dbReference type="Proteomes" id="UP000537592">
    <property type="component" value="Unassembled WGS sequence"/>
</dbReference>
<comment type="caution">
    <text evidence="2">The sequence shown here is derived from an EMBL/GenBank/DDBJ whole genome shotgun (WGS) entry which is preliminary data.</text>
</comment>
<sequence length="48" mass="5177">MRKVVWGGAVAVFPDMLQEGRGFRPFLFGLGGIFAAIGVTKASRCAYQ</sequence>
<keyword evidence="1" id="KW-0472">Membrane</keyword>
<evidence type="ECO:0000313" key="3">
    <source>
        <dbReference type="Proteomes" id="UP000537592"/>
    </source>
</evidence>
<organism evidence="2 3">
    <name type="scientific">Pseudochelatococcus contaminans</name>
    <dbReference type="NCBI Taxonomy" id="1538103"/>
    <lineage>
        <taxon>Bacteria</taxon>
        <taxon>Pseudomonadati</taxon>
        <taxon>Pseudomonadota</taxon>
        <taxon>Alphaproteobacteria</taxon>
        <taxon>Hyphomicrobiales</taxon>
        <taxon>Chelatococcaceae</taxon>
        <taxon>Pseudochelatococcus</taxon>
    </lineage>
</organism>